<gene>
    <name evidence="2" type="primary">txxe 556</name>
    <name evidence="2" type="ORF">TXXE_03485</name>
</gene>
<dbReference type="Pfam" id="PF04397">
    <property type="entry name" value="LytTR"/>
    <property type="match status" value="1"/>
</dbReference>
<comment type="caution">
    <text evidence="2">The sequence shown here is derived from an EMBL/GenBank/DDBJ whole genome shotgun (WGS) entry which is preliminary data.</text>
</comment>
<name>A0ABN7RR79_THEXY</name>
<evidence type="ECO:0000313" key="3">
    <source>
        <dbReference type="Proteomes" id="UP000681526"/>
    </source>
</evidence>
<protein>
    <submittedName>
        <fullName evidence="2">Response regulator of the LytR/AlgR family</fullName>
    </submittedName>
</protein>
<dbReference type="InterPro" id="IPR007492">
    <property type="entry name" value="LytTR_DNA-bd_dom"/>
</dbReference>
<dbReference type="SMART" id="SM00850">
    <property type="entry name" value="LytTR"/>
    <property type="match status" value="1"/>
</dbReference>
<evidence type="ECO:0000259" key="1">
    <source>
        <dbReference type="SMART" id="SM00850"/>
    </source>
</evidence>
<keyword evidence="3" id="KW-1185">Reference proteome</keyword>
<feature type="domain" description="HTH LytTR-type" evidence="1">
    <location>
        <begin position="13"/>
        <end position="117"/>
    </location>
</feature>
<dbReference type="EMBL" id="CAJRAY010000018">
    <property type="protein sequence ID" value="CAG5079886.1"/>
    <property type="molecule type" value="Genomic_DNA"/>
</dbReference>
<proteinExistence type="predicted"/>
<dbReference type="RefSeq" id="WP_213483486.1">
    <property type="nucleotide sequence ID" value="NZ_CAJRAY010000018.1"/>
</dbReference>
<evidence type="ECO:0000313" key="2">
    <source>
        <dbReference type="EMBL" id="CAG5079886.1"/>
    </source>
</evidence>
<dbReference type="Proteomes" id="UP000681526">
    <property type="component" value="Unassembled WGS sequence"/>
</dbReference>
<reference evidence="2 3" key="1">
    <citation type="submission" date="2021-04" db="EMBL/GenBank/DDBJ databases">
        <authorList>
            <person name="Rakotoarivonina H."/>
        </authorList>
    </citation>
    <scope>NUCLEOTIDE SEQUENCE [LARGE SCALE GENOMIC DNA]</scope>
    <source>
        <strain evidence="2 3">XE</strain>
    </source>
</reference>
<sequence length="125" mass="14607">MKLVVARDEDGKSGLVELDVMEILKFTTDKTRILIHTKNDVYYFPFDSLEKIQNVLQALNLPFVRADRGNLVNIDKVIEIDEKYAKVYFEGDKPGERGKEATVSRPTNYRRILDLFRERQGRKNE</sequence>
<organism evidence="2 3">
    <name type="scientific">Thermobacillus xylanilyticus</name>
    <dbReference type="NCBI Taxonomy" id="76633"/>
    <lineage>
        <taxon>Bacteria</taxon>
        <taxon>Bacillati</taxon>
        <taxon>Bacillota</taxon>
        <taxon>Bacilli</taxon>
        <taxon>Bacillales</taxon>
        <taxon>Paenibacillaceae</taxon>
        <taxon>Thermobacillus</taxon>
    </lineage>
</organism>
<dbReference type="Gene3D" id="2.40.50.1020">
    <property type="entry name" value="LytTr DNA-binding domain"/>
    <property type="match status" value="1"/>
</dbReference>
<accession>A0ABN7RR79</accession>